<gene>
    <name evidence="2" type="ORF">ACFQ2K_51500</name>
</gene>
<dbReference type="EMBL" id="JBHTGL010000008">
    <property type="protein sequence ID" value="MFD0629778.1"/>
    <property type="molecule type" value="Genomic_DNA"/>
</dbReference>
<comment type="caution">
    <text evidence="2">The sequence shown here is derived from an EMBL/GenBank/DDBJ whole genome shotgun (WGS) entry which is preliminary data.</text>
</comment>
<dbReference type="PANTHER" id="PTHR23523">
    <property type="match status" value="1"/>
</dbReference>
<dbReference type="InterPro" id="IPR036259">
    <property type="entry name" value="MFS_trans_sf"/>
</dbReference>
<keyword evidence="1" id="KW-0812">Transmembrane</keyword>
<evidence type="ECO:0000256" key="1">
    <source>
        <dbReference type="SAM" id="Phobius"/>
    </source>
</evidence>
<evidence type="ECO:0008006" key="4">
    <source>
        <dbReference type="Google" id="ProtNLM"/>
    </source>
</evidence>
<accession>A0ABW2X8E1</accession>
<dbReference type="SUPFAM" id="SSF103473">
    <property type="entry name" value="MFS general substrate transporter"/>
    <property type="match status" value="1"/>
</dbReference>
<keyword evidence="3" id="KW-1185">Reference proteome</keyword>
<keyword evidence="1" id="KW-0472">Membrane</keyword>
<evidence type="ECO:0000313" key="3">
    <source>
        <dbReference type="Proteomes" id="UP001596915"/>
    </source>
</evidence>
<feature type="transmembrane region" description="Helical" evidence="1">
    <location>
        <begin position="60"/>
        <end position="81"/>
    </location>
</feature>
<sequence>MVLGLGQGAGFAVALSLIGLRTGNGDETSALSSMAQGTGFLIATIGPLGAGLLHEVSGGWGVPLATLLVVCAIQAAAGLGAGRAGQVRGRSGPRAA</sequence>
<proteinExistence type="predicted"/>
<keyword evidence="1" id="KW-1133">Transmembrane helix</keyword>
<dbReference type="InterPro" id="IPR052524">
    <property type="entry name" value="MFS_Cyanate_Porter"/>
</dbReference>
<organism evidence="2 3">
    <name type="scientific">Streptomyces sanglieri</name>
    <dbReference type="NCBI Taxonomy" id="193460"/>
    <lineage>
        <taxon>Bacteria</taxon>
        <taxon>Bacillati</taxon>
        <taxon>Actinomycetota</taxon>
        <taxon>Actinomycetes</taxon>
        <taxon>Kitasatosporales</taxon>
        <taxon>Streptomycetaceae</taxon>
        <taxon>Streptomyces</taxon>
    </lineage>
</organism>
<evidence type="ECO:0000313" key="2">
    <source>
        <dbReference type="EMBL" id="MFD0629778.1"/>
    </source>
</evidence>
<protein>
    <recommendedName>
        <fullName evidence="4">MFS transporter</fullName>
    </recommendedName>
</protein>
<reference evidence="3" key="1">
    <citation type="journal article" date="2019" name="Int. J. Syst. Evol. Microbiol.">
        <title>The Global Catalogue of Microorganisms (GCM) 10K type strain sequencing project: providing services to taxonomists for standard genome sequencing and annotation.</title>
        <authorList>
            <consortium name="The Broad Institute Genomics Platform"/>
            <consortium name="The Broad Institute Genome Sequencing Center for Infectious Disease"/>
            <person name="Wu L."/>
            <person name="Ma J."/>
        </authorList>
    </citation>
    <scope>NUCLEOTIDE SEQUENCE [LARGE SCALE GENOMIC DNA]</scope>
    <source>
        <strain evidence="3">JCM 12607</strain>
    </source>
</reference>
<dbReference type="Proteomes" id="UP001596915">
    <property type="component" value="Unassembled WGS sequence"/>
</dbReference>
<name>A0ABW2X8E1_9ACTN</name>
<dbReference type="PANTHER" id="PTHR23523:SF2">
    <property type="entry name" value="2-NITROIMIDAZOLE TRANSPORTER"/>
    <property type="match status" value="1"/>
</dbReference>